<sequence length="59" mass="6510">MAQQLRVIHGTGEDDIFPGSPAFSVEEGVLLVFADRARNVVSKAYNREVWASAEYEDAP</sequence>
<dbReference type="RefSeq" id="WP_289378781.1">
    <property type="nucleotide sequence ID" value="NZ_JAUBOF010000027.1"/>
</dbReference>
<protein>
    <submittedName>
        <fullName evidence="1">Uncharacterized protein</fullName>
    </submittedName>
</protein>
<proteinExistence type="predicted"/>
<gene>
    <name evidence="1" type="ORF">QT969_10460</name>
</gene>
<reference evidence="1 2" key="1">
    <citation type="submission" date="2023-06" db="EMBL/GenBank/DDBJ databases">
        <title>Rhodococcus indonesiensis sp. nov a new member of the Rhodococcus ruber lineage isolated from a sediment of neutral hot spring.</title>
        <authorList>
            <person name="Kusuma A.B."/>
            <person name="Fenylestari G."/>
            <person name="Ammar F."/>
            <person name="Nouioui I."/>
            <person name="Goodfellow M."/>
        </authorList>
    </citation>
    <scope>NUCLEOTIDE SEQUENCE [LARGE SCALE GENOMIC DNA]</scope>
    <source>
        <strain evidence="1 2">CSLK01-03</strain>
    </source>
</reference>
<comment type="caution">
    <text evidence="1">The sequence shown here is derived from an EMBL/GenBank/DDBJ whole genome shotgun (WGS) entry which is preliminary data.</text>
</comment>
<organism evidence="1 2">
    <name type="scientific">Rhodococcus indonesiensis</name>
    <dbReference type="NCBI Taxonomy" id="3055869"/>
    <lineage>
        <taxon>Bacteria</taxon>
        <taxon>Bacillati</taxon>
        <taxon>Actinomycetota</taxon>
        <taxon>Actinomycetes</taxon>
        <taxon>Mycobacteriales</taxon>
        <taxon>Nocardiaceae</taxon>
        <taxon>Rhodococcus</taxon>
    </lineage>
</organism>
<evidence type="ECO:0000313" key="2">
    <source>
        <dbReference type="Proteomes" id="UP001233164"/>
    </source>
</evidence>
<dbReference type="EMBL" id="JAUBOF010000027">
    <property type="protein sequence ID" value="MDM7488713.1"/>
    <property type="molecule type" value="Genomic_DNA"/>
</dbReference>
<dbReference type="Proteomes" id="UP001233164">
    <property type="component" value="Unassembled WGS sequence"/>
</dbReference>
<accession>A0ABT7RM62</accession>
<evidence type="ECO:0000313" key="1">
    <source>
        <dbReference type="EMBL" id="MDM7488713.1"/>
    </source>
</evidence>
<keyword evidence="2" id="KW-1185">Reference proteome</keyword>
<name>A0ABT7RM62_9NOCA</name>